<evidence type="ECO:0000256" key="5">
    <source>
        <dbReference type="ARBA" id="ARBA00022741"/>
    </source>
</evidence>
<evidence type="ECO:0000256" key="1">
    <source>
        <dbReference type="ARBA" id="ARBA00004790"/>
    </source>
</evidence>
<evidence type="ECO:0000313" key="9">
    <source>
        <dbReference type="Proteomes" id="UP000033881"/>
    </source>
</evidence>
<keyword evidence="2" id="KW-0662">Pyridine nucleotide biosynthesis</keyword>
<evidence type="ECO:0000256" key="4">
    <source>
        <dbReference type="ARBA" id="ARBA00022695"/>
    </source>
</evidence>
<dbReference type="SUPFAM" id="SSF52374">
    <property type="entry name" value="Nucleotidylyl transferase"/>
    <property type="match status" value="1"/>
</dbReference>
<evidence type="ECO:0000313" key="8">
    <source>
        <dbReference type="EMBL" id="KKQ99980.1"/>
    </source>
</evidence>
<proteinExistence type="predicted"/>
<evidence type="ECO:0000256" key="7">
    <source>
        <dbReference type="ARBA" id="ARBA00023027"/>
    </source>
</evidence>
<keyword evidence="6" id="KW-0067">ATP-binding</keyword>
<evidence type="ECO:0000256" key="2">
    <source>
        <dbReference type="ARBA" id="ARBA00022642"/>
    </source>
</evidence>
<dbReference type="InterPro" id="IPR014729">
    <property type="entry name" value="Rossmann-like_a/b/a_fold"/>
</dbReference>
<evidence type="ECO:0000256" key="6">
    <source>
        <dbReference type="ARBA" id="ARBA00022840"/>
    </source>
</evidence>
<name>A0A0G0MHX2_9BACT</name>
<evidence type="ECO:0000256" key="3">
    <source>
        <dbReference type="ARBA" id="ARBA00022679"/>
    </source>
</evidence>
<sequence>MARCQLAFFGLSVEVSDFEEKRVFAGGKNFTYEMLKYWQNPDRELFFFMGSDCLPQFHDWHRADELSDMATFVSIPRTGISSTRVRQWIANGKPEDEKLLSDSVLKYIEENGLYKLGK</sequence>
<dbReference type="GO" id="GO:0009435">
    <property type="term" value="P:NAD+ biosynthetic process"/>
    <property type="evidence" value="ECO:0007669"/>
    <property type="project" value="InterPro"/>
</dbReference>
<comment type="pathway">
    <text evidence="1">Cofactor biosynthesis; NAD(+) biosynthesis.</text>
</comment>
<organism evidence="8 9">
    <name type="scientific">Candidatus Woesebacteria bacterium GW2011_GWB1_39_12</name>
    <dbReference type="NCBI Taxonomy" id="1618574"/>
    <lineage>
        <taxon>Bacteria</taxon>
        <taxon>Candidatus Woeseibacteriota</taxon>
    </lineage>
</organism>
<dbReference type="Proteomes" id="UP000033881">
    <property type="component" value="Unassembled WGS sequence"/>
</dbReference>
<keyword evidence="7" id="KW-0520">NAD</keyword>
<protein>
    <submittedName>
        <fullName evidence="8">Nicotinate-nucleotide adenylyltransferase</fullName>
    </submittedName>
</protein>
<dbReference type="GO" id="GO:0016779">
    <property type="term" value="F:nucleotidyltransferase activity"/>
    <property type="evidence" value="ECO:0007669"/>
    <property type="project" value="UniProtKB-KW"/>
</dbReference>
<dbReference type="STRING" id="1618574.UT24_C0019G0020"/>
<keyword evidence="3 8" id="KW-0808">Transferase</keyword>
<dbReference type="GO" id="GO:0005524">
    <property type="term" value="F:ATP binding"/>
    <property type="evidence" value="ECO:0007669"/>
    <property type="project" value="UniProtKB-KW"/>
</dbReference>
<dbReference type="Gene3D" id="3.40.50.620">
    <property type="entry name" value="HUPs"/>
    <property type="match status" value="2"/>
</dbReference>
<comment type="caution">
    <text evidence="8">The sequence shown here is derived from an EMBL/GenBank/DDBJ whole genome shotgun (WGS) entry which is preliminary data.</text>
</comment>
<dbReference type="PANTHER" id="PTHR39321:SF3">
    <property type="entry name" value="PHOSPHOPANTETHEINE ADENYLYLTRANSFERASE"/>
    <property type="match status" value="1"/>
</dbReference>
<dbReference type="EMBL" id="LBWB01000019">
    <property type="protein sequence ID" value="KKQ99980.1"/>
    <property type="molecule type" value="Genomic_DNA"/>
</dbReference>
<dbReference type="AlphaFoldDB" id="A0A0G0MHX2"/>
<dbReference type="PANTHER" id="PTHR39321">
    <property type="entry name" value="NICOTINATE-NUCLEOTIDE ADENYLYLTRANSFERASE-RELATED"/>
    <property type="match status" value="1"/>
</dbReference>
<accession>A0A0G0MHX2</accession>
<keyword evidence="5" id="KW-0547">Nucleotide-binding</keyword>
<reference evidence="8 9" key="1">
    <citation type="journal article" date="2015" name="Nature">
        <title>rRNA introns, odd ribosomes, and small enigmatic genomes across a large radiation of phyla.</title>
        <authorList>
            <person name="Brown C.T."/>
            <person name="Hug L.A."/>
            <person name="Thomas B.C."/>
            <person name="Sharon I."/>
            <person name="Castelle C.J."/>
            <person name="Singh A."/>
            <person name="Wilkins M.J."/>
            <person name="Williams K.H."/>
            <person name="Banfield J.F."/>
        </authorList>
    </citation>
    <scope>NUCLEOTIDE SEQUENCE [LARGE SCALE GENOMIC DNA]</scope>
</reference>
<dbReference type="InterPro" id="IPR005248">
    <property type="entry name" value="NadD/NMNAT"/>
</dbReference>
<gene>
    <name evidence="8" type="ORF">UT24_C0019G0020</name>
</gene>
<keyword evidence="4 8" id="KW-0548">Nucleotidyltransferase</keyword>